<dbReference type="Pfam" id="PF00005">
    <property type="entry name" value="ABC_tran"/>
    <property type="match status" value="1"/>
</dbReference>
<dbReference type="GO" id="GO:0005524">
    <property type="term" value="F:ATP binding"/>
    <property type="evidence" value="ECO:0007669"/>
    <property type="project" value="UniProtKB-KW"/>
</dbReference>
<keyword evidence="2 7" id="KW-0812">Transmembrane</keyword>
<sequence>MHDWKFSNVVFGLVKNNFSYKLFVLLSFYMIVSSLLIPYTNINFTTKLTVDIKFAINCLILNVIFEIVGSYLNLIVSRDKKDFVLTIQEQFIKLVCGRVYGMNWSKLRELNKNELPDKISRAIFAVENCINTLITNIMDSFSLIGSVIILVTISPVSLFVITILNIIVYFYIIKKENEKLLTKRNDMHKKNEQFWNRYWTTLRNSNDYIIHHQKDKIIDVIKQSRYDIEKDWMDYDYESNKLVFKSSMVNQIIVLICIMIYIHNNVFSVSNLWNNFDVDIGLLNKETILLILTLYIYLTRLTEKFDDLLKMYTFFTKWEKDYDRIKIVLDESDERIIAHQMSLENTLEFRDIDFTYKVLDNRKSVKIATSGVFQFCKGETVLVRGMSGAGKSTLYDIINGSIPSSEMSSCSVHVDGKKCPDFFHNIEQIRTMVLQDSSISFDHSCYEIITDISDDNLEGGTIITFNENERVPDSVVWYLLQLVKLDDLFRDQFNNDIHMRLKDKISGGQKTRLMLARALFRASEYGRKSSILILDEPDKGLPADMTIEIIQNIIRWFKNKGILFLTLHTKEAQEINFDHIIEANNGMIKLIN</sequence>
<feature type="transmembrane region" description="Helical" evidence="7">
    <location>
        <begin position="242"/>
        <end position="262"/>
    </location>
</feature>
<evidence type="ECO:0000259" key="8">
    <source>
        <dbReference type="PROSITE" id="PS50893"/>
    </source>
</evidence>
<keyword evidence="6 7" id="KW-0472">Membrane</keyword>
<keyword evidence="4" id="KW-0067">ATP-binding</keyword>
<evidence type="ECO:0000256" key="1">
    <source>
        <dbReference type="ARBA" id="ARBA00004141"/>
    </source>
</evidence>
<dbReference type="InterPro" id="IPR027417">
    <property type="entry name" value="P-loop_NTPase"/>
</dbReference>
<dbReference type="PROSITE" id="PS50893">
    <property type="entry name" value="ABC_TRANSPORTER_2"/>
    <property type="match status" value="1"/>
</dbReference>
<dbReference type="PANTHER" id="PTHR24221:SF654">
    <property type="entry name" value="ATP-BINDING CASSETTE SUB-FAMILY B MEMBER 6"/>
    <property type="match status" value="1"/>
</dbReference>
<evidence type="ECO:0000313" key="10">
    <source>
        <dbReference type="Proteomes" id="UP001162001"/>
    </source>
</evidence>
<name>A0A7D3R1L0_9VIRU</name>
<evidence type="ECO:0000256" key="3">
    <source>
        <dbReference type="ARBA" id="ARBA00022741"/>
    </source>
</evidence>
<reference evidence="9 10" key="1">
    <citation type="submission" date="2020-04" db="EMBL/GenBank/DDBJ databases">
        <title>Advantages and limits of metagenomic assembly and binning of a giant virus.</title>
        <authorList>
            <person name="Schulz F."/>
            <person name="Andreani J."/>
            <person name="Francis R."/>
            <person name="Boudjemaa H."/>
            <person name="Bou Khalil J.Y."/>
            <person name="Lee J."/>
            <person name="La Scola B."/>
            <person name="Woyke T."/>
        </authorList>
    </citation>
    <scope>NUCLEOTIDE SEQUENCE [LARGE SCALE GENOMIC DNA]</scope>
    <source>
        <strain evidence="9 10">FV1/VV64</strain>
    </source>
</reference>
<dbReference type="Gene3D" id="1.20.1560.10">
    <property type="entry name" value="ABC transporter type 1, transmembrane domain"/>
    <property type="match status" value="1"/>
</dbReference>
<dbReference type="PROSITE" id="PS00211">
    <property type="entry name" value="ABC_TRANSPORTER_1"/>
    <property type="match status" value="1"/>
</dbReference>
<dbReference type="InterPro" id="IPR003439">
    <property type="entry name" value="ABC_transporter-like_ATP-bd"/>
</dbReference>
<protein>
    <submittedName>
        <fullName evidence="9">ABC transporter</fullName>
    </submittedName>
</protein>
<evidence type="ECO:0000256" key="2">
    <source>
        <dbReference type="ARBA" id="ARBA00022692"/>
    </source>
</evidence>
<dbReference type="InterPro" id="IPR039421">
    <property type="entry name" value="Type_1_exporter"/>
</dbReference>
<dbReference type="Proteomes" id="UP001162001">
    <property type="component" value="Segment"/>
</dbReference>
<feature type="transmembrane region" description="Helical" evidence="7">
    <location>
        <begin position="20"/>
        <end position="42"/>
    </location>
</feature>
<dbReference type="SMART" id="SM00382">
    <property type="entry name" value="AAA"/>
    <property type="match status" value="1"/>
</dbReference>
<keyword evidence="10" id="KW-1185">Reference proteome</keyword>
<evidence type="ECO:0000256" key="7">
    <source>
        <dbReference type="SAM" id="Phobius"/>
    </source>
</evidence>
<dbReference type="SUPFAM" id="SSF52540">
    <property type="entry name" value="P-loop containing nucleoside triphosphate hydrolases"/>
    <property type="match status" value="1"/>
</dbReference>
<dbReference type="InterPro" id="IPR036640">
    <property type="entry name" value="ABC1_TM_sf"/>
</dbReference>
<dbReference type="InterPro" id="IPR003593">
    <property type="entry name" value="AAA+_ATPase"/>
</dbReference>
<dbReference type="SUPFAM" id="SSF90123">
    <property type="entry name" value="ABC transporter transmembrane region"/>
    <property type="match status" value="1"/>
</dbReference>
<proteinExistence type="predicted"/>
<dbReference type="Gene3D" id="3.40.50.300">
    <property type="entry name" value="P-loop containing nucleotide triphosphate hydrolases"/>
    <property type="match status" value="1"/>
</dbReference>
<evidence type="ECO:0000256" key="4">
    <source>
        <dbReference type="ARBA" id="ARBA00022840"/>
    </source>
</evidence>
<evidence type="ECO:0000256" key="5">
    <source>
        <dbReference type="ARBA" id="ARBA00022989"/>
    </source>
</evidence>
<evidence type="ECO:0000313" key="9">
    <source>
        <dbReference type="EMBL" id="QKF94461.1"/>
    </source>
</evidence>
<feature type="transmembrane region" description="Helical" evidence="7">
    <location>
        <begin position="54"/>
        <end position="76"/>
    </location>
</feature>
<feature type="domain" description="ABC transporter" evidence="8">
    <location>
        <begin position="347"/>
        <end position="591"/>
    </location>
</feature>
<dbReference type="GO" id="GO:0016887">
    <property type="term" value="F:ATP hydrolysis activity"/>
    <property type="evidence" value="ECO:0007669"/>
    <property type="project" value="InterPro"/>
</dbReference>
<accession>A0A7D3R1L0</accession>
<keyword evidence="5 7" id="KW-1133">Transmembrane helix</keyword>
<feature type="transmembrane region" description="Helical" evidence="7">
    <location>
        <begin position="143"/>
        <end position="173"/>
    </location>
</feature>
<dbReference type="GO" id="GO:0034040">
    <property type="term" value="F:ATPase-coupled lipid transmembrane transporter activity"/>
    <property type="evidence" value="ECO:0007669"/>
    <property type="project" value="TreeGrafter"/>
</dbReference>
<dbReference type="InterPro" id="IPR017871">
    <property type="entry name" value="ABC_transporter-like_CS"/>
</dbReference>
<dbReference type="GO" id="GO:0016020">
    <property type="term" value="C:membrane"/>
    <property type="evidence" value="ECO:0007669"/>
    <property type="project" value="UniProtKB-SubCell"/>
</dbReference>
<organism evidence="9 10">
    <name type="scientific">Fadolivirus FV1/VV64</name>
    <dbReference type="NCBI Taxonomy" id="3070911"/>
    <lineage>
        <taxon>Viruses</taxon>
        <taxon>Varidnaviria</taxon>
        <taxon>Bamfordvirae</taxon>
        <taxon>Nucleocytoviricota</taxon>
        <taxon>Megaviricetes</taxon>
        <taxon>Imitervirales</taxon>
        <taxon>Mimiviridae</taxon>
        <taxon>Klosneuvirinae</taxon>
        <taxon>Fadolivirus</taxon>
        <taxon>Fadolivirus algeromassiliense</taxon>
    </lineage>
</organism>
<evidence type="ECO:0000256" key="6">
    <source>
        <dbReference type="ARBA" id="ARBA00023136"/>
    </source>
</evidence>
<dbReference type="EMBL" id="MT418680">
    <property type="protein sequence ID" value="QKF94461.1"/>
    <property type="molecule type" value="Genomic_DNA"/>
</dbReference>
<dbReference type="PANTHER" id="PTHR24221">
    <property type="entry name" value="ATP-BINDING CASSETTE SUB-FAMILY B"/>
    <property type="match status" value="1"/>
</dbReference>
<comment type="subcellular location">
    <subcellularLocation>
        <location evidence="1">Membrane</location>
        <topology evidence="1">Multi-pass membrane protein</topology>
    </subcellularLocation>
</comment>
<gene>
    <name evidence="9" type="ORF">Fadolivirus_1_1003</name>
</gene>
<keyword evidence="3" id="KW-0547">Nucleotide-binding</keyword>